<proteinExistence type="predicted"/>
<protein>
    <submittedName>
        <fullName evidence="1">Uncharacterized protein</fullName>
    </submittedName>
</protein>
<dbReference type="AlphaFoldDB" id="A0A2M7RSA6"/>
<dbReference type="EMBL" id="PFMK01000018">
    <property type="protein sequence ID" value="PIZ03183.1"/>
    <property type="molecule type" value="Genomic_DNA"/>
</dbReference>
<sequence length="154" mass="16839">MPDAENDKYPAQKLLHHRLFLIKEKSYQDSHNCLQVKKVVSQNQGKASGTVKVQKPISAEIGVNCVLGNEREPGRIRLVDLTINEKANFLGRAALAAVNIKGRAQDKLRDPNSALASALSAQLEPLGVHLTGTELHFTNDALSVSLRGEPIARR</sequence>
<reference evidence="2" key="1">
    <citation type="submission" date="2017-09" db="EMBL/GenBank/DDBJ databases">
        <title>Depth-based differentiation of microbial function through sediment-hosted aquifers and enrichment of novel symbionts in the deep terrestrial subsurface.</title>
        <authorList>
            <person name="Probst A.J."/>
            <person name="Ladd B."/>
            <person name="Jarett J.K."/>
            <person name="Geller-Mcgrath D.E."/>
            <person name="Sieber C.M.K."/>
            <person name="Emerson J.B."/>
            <person name="Anantharaman K."/>
            <person name="Thomas B.C."/>
            <person name="Malmstrom R."/>
            <person name="Stieglmeier M."/>
            <person name="Klingl A."/>
            <person name="Woyke T."/>
            <person name="Ryan C.M."/>
            <person name="Banfield J.F."/>
        </authorList>
    </citation>
    <scope>NUCLEOTIDE SEQUENCE [LARGE SCALE GENOMIC DNA]</scope>
</reference>
<dbReference type="Proteomes" id="UP000231069">
    <property type="component" value="Unassembled WGS sequence"/>
</dbReference>
<organism evidence="1 2">
    <name type="scientific">Candidatus Gottesmanbacteria bacterium CG_4_10_14_0_8_um_filter_37_24</name>
    <dbReference type="NCBI Taxonomy" id="1974574"/>
    <lineage>
        <taxon>Bacteria</taxon>
        <taxon>Candidatus Gottesmaniibacteriota</taxon>
    </lineage>
</organism>
<evidence type="ECO:0000313" key="2">
    <source>
        <dbReference type="Proteomes" id="UP000231069"/>
    </source>
</evidence>
<evidence type="ECO:0000313" key="1">
    <source>
        <dbReference type="EMBL" id="PIZ03183.1"/>
    </source>
</evidence>
<gene>
    <name evidence="1" type="ORF">COY59_00915</name>
</gene>
<accession>A0A2M7RSA6</accession>
<comment type="caution">
    <text evidence="1">The sequence shown here is derived from an EMBL/GenBank/DDBJ whole genome shotgun (WGS) entry which is preliminary data.</text>
</comment>
<name>A0A2M7RSA6_9BACT</name>